<dbReference type="Proteomes" id="UP000887565">
    <property type="component" value="Unplaced"/>
</dbReference>
<proteinExistence type="predicted"/>
<keyword evidence="1" id="KW-1185">Reference proteome</keyword>
<name>A0A915IB84_ROMCU</name>
<dbReference type="AlphaFoldDB" id="A0A915IB84"/>
<evidence type="ECO:0000313" key="1">
    <source>
        <dbReference type="Proteomes" id="UP000887565"/>
    </source>
</evidence>
<dbReference type="WBParaSite" id="nRc.2.0.1.t11038-RA">
    <property type="protein sequence ID" value="nRc.2.0.1.t11038-RA"/>
    <property type="gene ID" value="nRc.2.0.1.g11038"/>
</dbReference>
<evidence type="ECO:0000313" key="2">
    <source>
        <dbReference type="WBParaSite" id="nRc.2.0.1.t11038-RA"/>
    </source>
</evidence>
<reference evidence="2" key="1">
    <citation type="submission" date="2022-11" db="UniProtKB">
        <authorList>
            <consortium name="WormBaseParasite"/>
        </authorList>
    </citation>
    <scope>IDENTIFICATION</scope>
</reference>
<sequence length="139" mass="16144">MPSMVTNNTGKWQKALLINFCNFERNKYHRCDQHLKLHKISHFCVRDKFDYHQSLQIEFLAHCCYQFGADQLNACRRFGRQSHRRRIASTGAIGSSNRSTLITFLKAISTLSYESLEHKATPVLLFDSDVSKLMPPENH</sequence>
<organism evidence="1 2">
    <name type="scientific">Romanomermis culicivorax</name>
    <name type="common">Nematode worm</name>
    <dbReference type="NCBI Taxonomy" id="13658"/>
    <lineage>
        <taxon>Eukaryota</taxon>
        <taxon>Metazoa</taxon>
        <taxon>Ecdysozoa</taxon>
        <taxon>Nematoda</taxon>
        <taxon>Enoplea</taxon>
        <taxon>Dorylaimia</taxon>
        <taxon>Mermithida</taxon>
        <taxon>Mermithoidea</taxon>
        <taxon>Mermithidae</taxon>
        <taxon>Romanomermis</taxon>
    </lineage>
</organism>
<accession>A0A915IB84</accession>
<protein>
    <submittedName>
        <fullName evidence="2">Uncharacterized protein</fullName>
    </submittedName>
</protein>